<dbReference type="Proteomes" id="UP001597110">
    <property type="component" value="Unassembled WGS sequence"/>
</dbReference>
<reference evidence="4" key="1">
    <citation type="journal article" date="2019" name="Int. J. Syst. Evol. Microbiol.">
        <title>The Global Catalogue of Microorganisms (GCM) 10K type strain sequencing project: providing services to taxonomists for standard genome sequencing and annotation.</title>
        <authorList>
            <consortium name="The Broad Institute Genomics Platform"/>
            <consortium name="The Broad Institute Genome Sequencing Center for Infectious Disease"/>
            <person name="Wu L."/>
            <person name="Ma J."/>
        </authorList>
    </citation>
    <scope>NUCLEOTIDE SEQUENCE [LARGE SCALE GENOMIC DNA]</scope>
    <source>
        <strain evidence="4">CCUG 55585</strain>
    </source>
</reference>
<dbReference type="RefSeq" id="WP_386822343.1">
    <property type="nucleotide sequence ID" value="NZ_JBHTIF010000001.1"/>
</dbReference>
<comment type="caution">
    <text evidence="3">The sequence shown here is derived from an EMBL/GenBank/DDBJ whole genome shotgun (WGS) entry which is preliminary data.</text>
</comment>
<gene>
    <name evidence="3" type="ORF">ACFQ0E_03680</name>
</gene>
<accession>A0ABW2Y810</accession>
<dbReference type="EMBL" id="JBHTIF010000001">
    <property type="protein sequence ID" value="MFD0724694.1"/>
    <property type="molecule type" value="Genomic_DNA"/>
</dbReference>
<name>A0ABW2Y810_9GAMM</name>
<dbReference type="PROSITE" id="PS51257">
    <property type="entry name" value="PROKAR_LIPOPROTEIN"/>
    <property type="match status" value="1"/>
</dbReference>
<organism evidence="3 4">
    <name type="scientific">Lysobacter brunescens</name>
    <dbReference type="NCBI Taxonomy" id="262323"/>
    <lineage>
        <taxon>Bacteria</taxon>
        <taxon>Pseudomonadati</taxon>
        <taxon>Pseudomonadota</taxon>
        <taxon>Gammaproteobacteria</taxon>
        <taxon>Lysobacterales</taxon>
        <taxon>Lysobacteraceae</taxon>
        <taxon>Lysobacter</taxon>
    </lineage>
</organism>
<proteinExistence type="predicted"/>
<feature type="signal peptide" evidence="2">
    <location>
        <begin position="1"/>
        <end position="23"/>
    </location>
</feature>
<evidence type="ECO:0000256" key="1">
    <source>
        <dbReference type="SAM" id="MobiDB-lite"/>
    </source>
</evidence>
<feature type="chain" id="PRO_5047029839" description="Lipoprotein" evidence="2">
    <location>
        <begin position="24"/>
        <end position="165"/>
    </location>
</feature>
<keyword evidence="2" id="KW-0732">Signal</keyword>
<feature type="compositionally biased region" description="Low complexity" evidence="1">
    <location>
        <begin position="32"/>
        <end position="49"/>
    </location>
</feature>
<feature type="region of interest" description="Disordered" evidence="1">
    <location>
        <begin position="22"/>
        <end position="50"/>
    </location>
</feature>
<protein>
    <recommendedName>
        <fullName evidence="5">Lipoprotein</fullName>
    </recommendedName>
</protein>
<evidence type="ECO:0000256" key="2">
    <source>
        <dbReference type="SAM" id="SignalP"/>
    </source>
</evidence>
<keyword evidence="4" id="KW-1185">Reference proteome</keyword>
<sequence length="165" mass="17193">MRLHAFTLSLIVTLIACSAPAPSAEPAPAPPSSTAAEAPPAPSPKVSAEMAGRVSPVPAFMGLGEHFNIRIQSVGDMRHDVELTWAMGQKSAQGVLMYRGAPGVPHRGPIALDGTLDTAEGAKPIRVEIVTGPCTDEADRPHPQRVTVTLEGETTLHGCGDLAVY</sequence>
<evidence type="ECO:0000313" key="4">
    <source>
        <dbReference type="Proteomes" id="UP001597110"/>
    </source>
</evidence>
<evidence type="ECO:0008006" key="5">
    <source>
        <dbReference type="Google" id="ProtNLM"/>
    </source>
</evidence>
<evidence type="ECO:0000313" key="3">
    <source>
        <dbReference type="EMBL" id="MFD0724694.1"/>
    </source>
</evidence>